<name>A0A841J0Q1_9SPHN</name>
<protein>
    <submittedName>
        <fullName evidence="3">Murein DD-endopeptidase MepM/ murein hydrolase activator NlpD</fullName>
    </submittedName>
</protein>
<evidence type="ECO:0000256" key="1">
    <source>
        <dbReference type="SAM" id="SignalP"/>
    </source>
</evidence>
<keyword evidence="4" id="KW-1185">Reference proteome</keyword>
<gene>
    <name evidence="3" type="ORF">FHS92_002248</name>
</gene>
<proteinExistence type="predicted"/>
<dbReference type="AlphaFoldDB" id="A0A841J0Q1"/>
<keyword evidence="1" id="KW-0732">Signal</keyword>
<dbReference type="PROSITE" id="PS51257">
    <property type="entry name" value="PROKAR_LIPOPROTEIN"/>
    <property type="match status" value="1"/>
</dbReference>
<evidence type="ECO:0000259" key="2">
    <source>
        <dbReference type="Pfam" id="PF01551"/>
    </source>
</evidence>
<dbReference type="SUPFAM" id="SSF51261">
    <property type="entry name" value="Duplicated hybrid motif"/>
    <property type="match status" value="1"/>
</dbReference>
<dbReference type="GO" id="GO:0004222">
    <property type="term" value="F:metalloendopeptidase activity"/>
    <property type="evidence" value="ECO:0007669"/>
    <property type="project" value="TreeGrafter"/>
</dbReference>
<dbReference type="PANTHER" id="PTHR21666:SF285">
    <property type="entry name" value="M23 FAMILY METALLOPEPTIDASE"/>
    <property type="match status" value="1"/>
</dbReference>
<dbReference type="RefSeq" id="WP_184080629.1">
    <property type="nucleotide sequence ID" value="NZ_JACIJP010000003.1"/>
</dbReference>
<dbReference type="InterPro" id="IPR050570">
    <property type="entry name" value="Cell_wall_metabolism_enzyme"/>
</dbReference>
<feature type="domain" description="M23ase beta-sheet core" evidence="2">
    <location>
        <begin position="191"/>
        <end position="287"/>
    </location>
</feature>
<evidence type="ECO:0000313" key="3">
    <source>
        <dbReference type="EMBL" id="MBB6124503.1"/>
    </source>
</evidence>
<evidence type="ECO:0000313" key="4">
    <source>
        <dbReference type="Proteomes" id="UP000552700"/>
    </source>
</evidence>
<accession>A0A841J0Q1</accession>
<dbReference type="CDD" id="cd12797">
    <property type="entry name" value="M23_peptidase"/>
    <property type="match status" value="1"/>
</dbReference>
<feature type="signal peptide" evidence="1">
    <location>
        <begin position="1"/>
        <end position="22"/>
    </location>
</feature>
<dbReference type="EMBL" id="JACIJP010000003">
    <property type="protein sequence ID" value="MBB6124503.1"/>
    <property type="molecule type" value="Genomic_DNA"/>
</dbReference>
<reference evidence="3 4" key="1">
    <citation type="submission" date="2020-08" db="EMBL/GenBank/DDBJ databases">
        <title>Genomic Encyclopedia of Type Strains, Phase IV (KMG-IV): sequencing the most valuable type-strain genomes for metagenomic binning, comparative biology and taxonomic classification.</title>
        <authorList>
            <person name="Goeker M."/>
        </authorList>
    </citation>
    <scope>NUCLEOTIDE SEQUENCE [LARGE SCALE GENOMIC DNA]</scope>
    <source>
        <strain evidence="3 4">DSM 102255</strain>
    </source>
</reference>
<comment type="caution">
    <text evidence="3">The sequence shown here is derived from an EMBL/GenBank/DDBJ whole genome shotgun (WGS) entry which is preliminary data.</text>
</comment>
<dbReference type="Proteomes" id="UP000552700">
    <property type="component" value="Unassembled WGS sequence"/>
</dbReference>
<dbReference type="Gene3D" id="2.70.70.10">
    <property type="entry name" value="Glucose Permease (Domain IIA)"/>
    <property type="match status" value="1"/>
</dbReference>
<feature type="chain" id="PRO_5032557746" evidence="1">
    <location>
        <begin position="23"/>
        <end position="296"/>
    </location>
</feature>
<dbReference type="InterPro" id="IPR011055">
    <property type="entry name" value="Dup_hybrid_motif"/>
</dbReference>
<keyword evidence="3" id="KW-0378">Hydrolase</keyword>
<dbReference type="InterPro" id="IPR016047">
    <property type="entry name" value="M23ase_b-sheet_dom"/>
</dbReference>
<dbReference type="Pfam" id="PF01551">
    <property type="entry name" value="Peptidase_M23"/>
    <property type="match status" value="1"/>
</dbReference>
<organism evidence="3 4">
    <name type="scientific">Sphingobium subterraneum</name>
    <dbReference type="NCBI Taxonomy" id="627688"/>
    <lineage>
        <taxon>Bacteria</taxon>
        <taxon>Pseudomonadati</taxon>
        <taxon>Pseudomonadota</taxon>
        <taxon>Alphaproteobacteria</taxon>
        <taxon>Sphingomonadales</taxon>
        <taxon>Sphingomonadaceae</taxon>
        <taxon>Sphingobium</taxon>
    </lineage>
</organism>
<sequence>MRRRLPVALLLLTGMASCVAPSAQTPPVVPAPPVAAPEKAPLPEAPLVLRGEARQGSALYGTVPPGTVALRLGGQPVPFAPDGAFMVAFDRDSPTTLRLEADRSDGSTVARDLAVAPGNWRIEQVNASLTAGIPTAEFQARRAGELARIEAARATSAVSDGWRQSFIWPVRARISGLFGSQRIYRGTPGSYHSGVDIAAPAGATFVAPAGGVVVLAAQEPFTLEGRLLIIDHGMGLSSAFLHCARLDVKEGDVVHQGQVLGTVGATGRATGPHLHWGMKWTAARIDPVALVSQPTP</sequence>
<dbReference type="PANTHER" id="PTHR21666">
    <property type="entry name" value="PEPTIDASE-RELATED"/>
    <property type="match status" value="1"/>
</dbReference>
<dbReference type="FunFam" id="2.70.70.10:FF:000019">
    <property type="entry name" value="M23 family peptidase"/>
    <property type="match status" value="1"/>
</dbReference>